<dbReference type="CDD" id="cd06261">
    <property type="entry name" value="TM_PBP2"/>
    <property type="match status" value="1"/>
</dbReference>
<evidence type="ECO:0000256" key="5">
    <source>
        <dbReference type="ARBA" id="ARBA00022989"/>
    </source>
</evidence>
<organism evidence="9 10">
    <name type="scientific">Thermanaerothrix daxensis</name>
    <dbReference type="NCBI Taxonomy" id="869279"/>
    <lineage>
        <taxon>Bacteria</taxon>
        <taxon>Bacillati</taxon>
        <taxon>Chloroflexota</taxon>
        <taxon>Anaerolineae</taxon>
        <taxon>Anaerolineales</taxon>
        <taxon>Anaerolineaceae</taxon>
        <taxon>Thermanaerothrix</taxon>
    </lineage>
</organism>
<feature type="transmembrane region" description="Helical" evidence="7">
    <location>
        <begin position="186"/>
        <end position="206"/>
    </location>
</feature>
<keyword evidence="2 7" id="KW-0813">Transport</keyword>
<dbReference type="GO" id="GO:0055085">
    <property type="term" value="P:transmembrane transport"/>
    <property type="evidence" value="ECO:0007669"/>
    <property type="project" value="InterPro"/>
</dbReference>
<dbReference type="InterPro" id="IPR000515">
    <property type="entry name" value="MetI-like"/>
</dbReference>
<reference evidence="9 10" key="1">
    <citation type="submission" date="2015-07" db="EMBL/GenBank/DDBJ databases">
        <title>Whole genome sequence of Thermanaerothrix daxensis DSM 23592.</title>
        <authorList>
            <person name="Hemp J."/>
            <person name="Ward L.M."/>
            <person name="Pace L.A."/>
            <person name="Fischer W.W."/>
        </authorList>
    </citation>
    <scope>NUCLEOTIDE SEQUENCE [LARGE SCALE GENOMIC DNA]</scope>
    <source>
        <strain evidence="9 10">GNS-1</strain>
    </source>
</reference>
<keyword evidence="6 7" id="KW-0472">Membrane</keyword>
<feature type="transmembrane region" description="Helical" evidence="7">
    <location>
        <begin position="218"/>
        <end position="236"/>
    </location>
</feature>
<evidence type="ECO:0000256" key="6">
    <source>
        <dbReference type="ARBA" id="ARBA00023136"/>
    </source>
</evidence>
<protein>
    <recommendedName>
        <fullName evidence="8">ABC transmembrane type-1 domain-containing protein</fullName>
    </recommendedName>
</protein>
<dbReference type="PANTHER" id="PTHR43163:SF6">
    <property type="entry name" value="DIPEPTIDE TRANSPORT SYSTEM PERMEASE PROTEIN DPPB-RELATED"/>
    <property type="match status" value="1"/>
</dbReference>
<proteinExistence type="inferred from homology"/>
<dbReference type="RefSeq" id="WP_054521781.1">
    <property type="nucleotide sequence ID" value="NZ_LGKO01000005.1"/>
</dbReference>
<dbReference type="PANTHER" id="PTHR43163">
    <property type="entry name" value="DIPEPTIDE TRANSPORT SYSTEM PERMEASE PROTEIN DPPB-RELATED"/>
    <property type="match status" value="1"/>
</dbReference>
<evidence type="ECO:0000256" key="4">
    <source>
        <dbReference type="ARBA" id="ARBA00022692"/>
    </source>
</evidence>
<keyword evidence="5 7" id="KW-1133">Transmembrane helix</keyword>
<dbReference type="EMBL" id="LGKO01000005">
    <property type="protein sequence ID" value="KPL82322.1"/>
    <property type="molecule type" value="Genomic_DNA"/>
</dbReference>
<dbReference type="GO" id="GO:0005886">
    <property type="term" value="C:plasma membrane"/>
    <property type="evidence" value="ECO:0007669"/>
    <property type="project" value="UniProtKB-SubCell"/>
</dbReference>
<dbReference type="PROSITE" id="PS50928">
    <property type="entry name" value="ABC_TM1"/>
    <property type="match status" value="1"/>
</dbReference>
<dbReference type="OrthoDB" id="24153at2"/>
<dbReference type="PATRIC" id="fig|869279.4.peg.1400"/>
<feature type="domain" description="ABC transmembrane type-1" evidence="8">
    <location>
        <begin position="96"/>
        <end position="370"/>
    </location>
</feature>
<feature type="transmembrane region" description="Helical" evidence="7">
    <location>
        <begin position="248"/>
        <end position="269"/>
    </location>
</feature>
<evidence type="ECO:0000256" key="3">
    <source>
        <dbReference type="ARBA" id="ARBA00022475"/>
    </source>
</evidence>
<dbReference type="Proteomes" id="UP000050544">
    <property type="component" value="Unassembled WGS sequence"/>
</dbReference>
<evidence type="ECO:0000313" key="9">
    <source>
        <dbReference type="EMBL" id="KPL82322.1"/>
    </source>
</evidence>
<evidence type="ECO:0000256" key="1">
    <source>
        <dbReference type="ARBA" id="ARBA00004651"/>
    </source>
</evidence>
<dbReference type="InterPro" id="IPR035906">
    <property type="entry name" value="MetI-like_sf"/>
</dbReference>
<dbReference type="Pfam" id="PF19300">
    <property type="entry name" value="BPD_transp_1_N"/>
    <property type="match status" value="1"/>
</dbReference>
<feature type="transmembrane region" description="Helical" evidence="7">
    <location>
        <begin position="351"/>
        <end position="377"/>
    </location>
</feature>
<feature type="transmembrane region" description="Helical" evidence="7">
    <location>
        <begin position="305"/>
        <end position="331"/>
    </location>
</feature>
<feature type="transmembrane region" description="Helical" evidence="7">
    <location>
        <begin position="9"/>
        <end position="27"/>
    </location>
</feature>
<evidence type="ECO:0000256" key="7">
    <source>
        <dbReference type="RuleBase" id="RU363032"/>
    </source>
</evidence>
<comment type="subcellular location">
    <subcellularLocation>
        <location evidence="1 7">Cell membrane</location>
        <topology evidence="1 7">Multi-pass membrane protein</topology>
    </subcellularLocation>
</comment>
<dbReference type="InterPro" id="IPR045621">
    <property type="entry name" value="BPD_transp_1_N"/>
</dbReference>
<feature type="transmembrane region" description="Helical" evidence="7">
    <location>
        <begin position="99"/>
        <end position="117"/>
    </location>
</feature>
<keyword evidence="10" id="KW-1185">Reference proteome</keyword>
<feature type="transmembrane region" description="Helical" evidence="7">
    <location>
        <begin position="129"/>
        <end position="156"/>
    </location>
</feature>
<keyword evidence="3" id="KW-1003">Cell membrane</keyword>
<name>A0A0N8GQ01_9CHLR</name>
<dbReference type="Gene3D" id="1.10.3720.10">
    <property type="entry name" value="MetI-like"/>
    <property type="match status" value="1"/>
</dbReference>
<comment type="similarity">
    <text evidence="7">Belongs to the binding-protein-dependent transport system permease family.</text>
</comment>
<evidence type="ECO:0000256" key="2">
    <source>
        <dbReference type="ARBA" id="ARBA00022448"/>
    </source>
</evidence>
<comment type="caution">
    <text evidence="9">The sequence shown here is derived from an EMBL/GenBank/DDBJ whole genome shotgun (WGS) entry which is preliminary data.</text>
</comment>
<accession>A0A0N8GQ01</accession>
<gene>
    <name evidence="9" type="ORF">SE15_08980</name>
</gene>
<evidence type="ECO:0000313" key="10">
    <source>
        <dbReference type="Proteomes" id="UP000050544"/>
    </source>
</evidence>
<keyword evidence="4 7" id="KW-0812">Transmembrane</keyword>
<dbReference type="AlphaFoldDB" id="A0A0N8GQ01"/>
<dbReference type="Pfam" id="PF00528">
    <property type="entry name" value="BPD_transp_1"/>
    <property type="match status" value="1"/>
</dbReference>
<sequence length="384" mass="43593">MLKYIANRLLQIVVTLFVFFALTYFILDAQPGDITLQYVNNPKFTKEQREALRRRLGLDKPAYVRFFQWMGNTLRGDLGESYQYRKPVMDVLLERAPRTIFLFLTATLIEFFVGYWLGRVLAWQRGTGLEYGITVVGAFFYTVFTPWFALMMIYLFGFTLKWFPIGKFLDVTLWRAAPKGLTANQIFINLLLTMTLLAVALVVVYYLTRRMNPYRASLFRWSALIGGAAIVVGYWAASPVAKYAWDILYHMALPIIVLTLINFSGTMLLTRTTMLETLREDYIMAARAKGLPERVVRDKHAARNAVLPVFTSLIISLPFILGGGIITETVFSWEGLGLTLLTASTTGDIPLVMGSFLFIGTLALLAHLVADIAYAFLDPRIRYA</sequence>
<dbReference type="STRING" id="869279.SE15_08980"/>
<evidence type="ECO:0000259" key="8">
    <source>
        <dbReference type="PROSITE" id="PS50928"/>
    </source>
</evidence>